<reference evidence="2 3" key="1">
    <citation type="submission" date="2021-04" db="EMBL/GenBank/DDBJ databases">
        <authorList>
            <person name="Bliznina A."/>
        </authorList>
    </citation>
    <scope>NUCLEOTIDE SEQUENCE [LARGE SCALE GENOMIC DNA]</scope>
</reference>
<accession>A0ABN7RPY1</accession>
<gene>
    <name evidence="2" type="ORF">OKIOD_LOCUS1127</name>
</gene>
<protein>
    <submittedName>
        <fullName evidence="2">Oidioi.mRNA.OKI2018_I69.PAR.g9569.t1.cds</fullName>
    </submittedName>
</protein>
<evidence type="ECO:0000256" key="1">
    <source>
        <dbReference type="SAM" id="MobiDB-lite"/>
    </source>
</evidence>
<sequence>MVEGDPPTGRDDSLFNSSQVVRRKPQTPKTNDAVVFNIQKESVQYQAGYQATSRRKSAAGSDEIIHVDGKTSAQLTPERRKIRRSSSGSSEIYHLRRTPSVSSVASISEDVPRVSWNRVLTSIRHGQSLSISAVTDKIVDHDVTAFWHVEIATNMAKYQRWKGEIIVPTGHKRGQTTISLGFTNS</sequence>
<dbReference type="EMBL" id="OU015568">
    <property type="protein sequence ID" value="CAG5080389.1"/>
    <property type="molecule type" value="Genomic_DNA"/>
</dbReference>
<feature type="region of interest" description="Disordered" evidence="1">
    <location>
        <begin position="1"/>
        <end position="32"/>
    </location>
</feature>
<keyword evidence="3" id="KW-1185">Reference proteome</keyword>
<evidence type="ECO:0000313" key="3">
    <source>
        <dbReference type="Proteomes" id="UP001158576"/>
    </source>
</evidence>
<proteinExistence type="predicted"/>
<evidence type="ECO:0000313" key="2">
    <source>
        <dbReference type="EMBL" id="CAG5080389.1"/>
    </source>
</evidence>
<organism evidence="2 3">
    <name type="scientific">Oikopleura dioica</name>
    <name type="common">Tunicate</name>
    <dbReference type="NCBI Taxonomy" id="34765"/>
    <lineage>
        <taxon>Eukaryota</taxon>
        <taxon>Metazoa</taxon>
        <taxon>Chordata</taxon>
        <taxon>Tunicata</taxon>
        <taxon>Appendicularia</taxon>
        <taxon>Copelata</taxon>
        <taxon>Oikopleuridae</taxon>
        <taxon>Oikopleura</taxon>
    </lineage>
</organism>
<feature type="region of interest" description="Disordered" evidence="1">
    <location>
        <begin position="71"/>
        <end position="91"/>
    </location>
</feature>
<dbReference type="Proteomes" id="UP001158576">
    <property type="component" value="Chromosome PAR"/>
</dbReference>
<name>A0ABN7RPY1_OIKDI</name>